<feature type="transmembrane region" description="Helical" evidence="17">
    <location>
        <begin position="69"/>
        <end position="91"/>
    </location>
</feature>
<dbReference type="PRINTS" id="PR00120">
    <property type="entry name" value="HATPASE"/>
</dbReference>
<dbReference type="InterPro" id="IPR018303">
    <property type="entry name" value="ATPase_P-typ_P_site"/>
</dbReference>
<keyword evidence="8 17" id="KW-0547">Nucleotide-binding</keyword>
<keyword evidence="16 17" id="KW-0472">Membrane</keyword>
<proteinExistence type="inferred from homology"/>
<keyword evidence="5" id="KW-0597">Phosphoprotein</keyword>
<keyword evidence="9" id="KW-0187">Copper transport</keyword>
<evidence type="ECO:0000256" key="9">
    <source>
        <dbReference type="ARBA" id="ARBA00022796"/>
    </source>
</evidence>
<dbReference type="Pfam" id="PF00702">
    <property type="entry name" value="Hydrolase"/>
    <property type="match status" value="1"/>
</dbReference>
<dbReference type="NCBIfam" id="TIGR01494">
    <property type="entry name" value="ATPase_P-type"/>
    <property type="match status" value="1"/>
</dbReference>
<evidence type="ECO:0000256" key="8">
    <source>
        <dbReference type="ARBA" id="ARBA00022741"/>
    </source>
</evidence>
<evidence type="ECO:0000256" key="6">
    <source>
        <dbReference type="ARBA" id="ARBA00022692"/>
    </source>
</evidence>
<protein>
    <submittedName>
        <fullName evidence="19">Cu2+-exporting ATPase</fullName>
    </submittedName>
</protein>
<keyword evidence="12" id="KW-1278">Translocase</keyword>
<dbReference type="InterPro" id="IPR027256">
    <property type="entry name" value="P-typ_ATPase_IB"/>
</dbReference>
<keyword evidence="20" id="KW-1185">Reference proteome</keyword>
<keyword evidence="10 17" id="KW-0067">ATP-binding</keyword>
<evidence type="ECO:0000256" key="12">
    <source>
        <dbReference type="ARBA" id="ARBA00022967"/>
    </source>
</evidence>
<keyword evidence="14" id="KW-0186">Copper</keyword>
<evidence type="ECO:0000256" key="2">
    <source>
        <dbReference type="ARBA" id="ARBA00006024"/>
    </source>
</evidence>
<dbReference type="GO" id="GO:0016887">
    <property type="term" value="F:ATP hydrolysis activity"/>
    <property type="evidence" value="ECO:0007669"/>
    <property type="project" value="InterPro"/>
</dbReference>
<dbReference type="GO" id="GO:0005507">
    <property type="term" value="F:copper ion binding"/>
    <property type="evidence" value="ECO:0007669"/>
    <property type="project" value="TreeGrafter"/>
</dbReference>
<keyword evidence="11" id="KW-0460">Magnesium</keyword>
<evidence type="ECO:0000313" key="19">
    <source>
        <dbReference type="EMBL" id="TDO50798.1"/>
    </source>
</evidence>
<dbReference type="SUPFAM" id="SSF81653">
    <property type="entry name" value="Calcium ATPase, transduction domain A"/>
    <property type="match status" value="1"/>
</dbReference>
<dbReference type="SFLD" id="SFLDS00003">
    <property type="entry name" value="Haloacid_Dehalogenase"/>
    <property type="match status" value="1"/>
</dbReference>
<dbReference type="AlphaFoldDB" id="A0A4V3CAI5"/>
<evidence type="ECO:0000256" key="10">
    <source>
        <dbReference type="ARBA" id="ARBA00022840"/>
    </source>
</evidence>
<keyword evidence="6 17" id="KW-0812">Transmembrane</keyword>
<dbReference type="SFLD" id="SFLDG00002">
    <property type="entry name" value="C1.7:_P-type_atpase_like"/>
    <property type="match status" value="1"/>
</dbReference>
<sequence>MFRRKFWLSFLLTLPIVVTSEMVMDWFGYSLDFPGMSLVGPVLGTIVFGYGGWPFLVGGVREARDRAPGMMLLISMAITVAYVASMATTIGVFDLDFWWELAALVSIMLLGHWQEMKAIGQAQGALAALAALLPDEAERVVGDEVEPVAVGDLRVGDVVLVRSGARVPADGAIVDGAAELDESMITGESRPVSRSTGDRVVAGTVATDSAIRVRVDAVGDDTALAGIQRLVSEAQASSGRAQVLADRFAALLFYIATAAALVTFVTWWAVGNLSESVVRTVTVLVIACPHALGLAIPLVIALSTAVAAKAGILVKDRLALERMRTVDAVLFDKTGTLTKGEHVVTGVAGDEQLVLRIAGAVESDSEHPLARAIVRAADERGDRAKATDFRSLTGRGVQAVVDGVTYAVGGPALLRELNAEVTGEFAEHADEWSNRGAAVLYLLELQGDKAIVKGAIALEDEVRPEAREAVQQLREIGVGKLVMITGDAEPVARAVAADLGFRDGVDEVFAEVLPADKDKAVSELQARGLTVAMVGDGVNDAPALARADVGIAIGAGTDVAIESAGVVLASSDPRGVTGVIRLSRASYRKMIQNLSWAAGYNVIAIPLAAGALAWAGITLSPAIGAVLMSASTIVVALNAQLLRRLHLTPNR</sequence>
<dbReference type="SFLD" id="SFLDF00027">
    <property type="entry name" value="p-type_atpase"/>
    <property type="match status" value="1"/>
</dbReference>
<dbReference type="InterPro" id="IPR023299">
    <property type="entry name" value="ATPase_P-typ_cyto_dom_N"/>
</dbReference>
<comment type="caution">
    <text evidence="19">The sequence shown here is derived from an EMBL/GenBank/DDBJ whole genome shotgun (WGS) entry which is preliminary data.</text>
</comment>
<reference evidence="19 20" key="1">
    <citation type="submission" date="2019-03" db="EMBL/GenBank/DDBJ databases">
        <title>Genomic Encyclopedia of Type Strains, Phase III (KMG-III): the genomes of soil and plant-associated and newly described type strains.</title>
        <authorList>
            <person name="Whitman W."/>
        </authorList>
    </citation>
    <scope>NUCLEOTIDE SEQUENCE [LARGE SCALE GENOMIC DNA]</scope>
    <source>
        <strain evidence="19 20">VKM Ac-2527</strain>
    </source>
</reference>
<evidence type="ECO:0000256" key="7">
    <source>
        <dbReference type="ARBA" id="ARBA00022723"/>
    </source>
</evidence>
<feature type="transmembrane region" description="Helical" evidence="17">
    <location>
        <begin position="97"/>
        <end position="113"/>
    </location>
</feature>
<evidence type="ECO:0000256" key="11">
    <source>
        <dbReference type="ARBA" id="ARBA00022842"/>
    </source>
</evidence>
<evidence type="ECO:0000256" key="13">
    <source>
        <dbReference type="ARBA" id="ARBA00022989"/>
    </source>
</evidence>
<evidence type="ECO:0000256" key="16">
    <source>
        <dbReference type="ARBA" id="ARBA00023136"/>
    </source>
</evidence>
<dbReference type="Gene3D" id="2.70.150.10">
    <property type="entry name" value="Calcium-transporting ATPase, cytoplasmic transduction domain A"/>
    <property type="match status" value="1"/>
</dbReference>
<dbReference type="InterPro" id="IPR001757">
    <property type="entry name" value="P_typ_ATPase"/>
</dbReference>
<dbReference type="Gene3D" id="3.40.50.1000">
    <property type="entry name" value="HAD superfamily/HAD-like"/>
    <property type="match status" value="1"/>
</dbReference>
<comment type="subcellular location">
    <subcellularLocation>
        <location evidence="1">Cell membrane</location>
        <topology evidence="1">Multi-pass membrane protein</topology>
    </subcellularLocation>
</comment>
<dbReference type="InterPro" id="IPR036412">
    <property type="entry name" value="HAD-like_sf"/>
</dbReference>
<evidence type="ECO:0000256" key="5">
    <source>
        <dbReference type="ARBA" id="ARBA00022553"/>
    </source>
</evidence>
<feature type="transmembrane region" description="Helical" evidence="17">
    <location>
        <begin position="35"/>
        <end position="57"/>
    </location>
</feature>
<dbReference type="InterPro" id="IPR044492">
    <property type="entry name" value="P_typ_ATPase_HD_dom"/>
</dbReference>
<evidence type="ECO:0000256" key="14">
    <source>
        <dbReference type="ARBA" id="ARBA00023008"/>
    </source>
</evidence>
<name>A0A4V3CAI5_9ACTN</name>
<dbReference type="GO" id="GO:0005524">
    <property type="term" value="F:ATP binding"/>
    <property type="evidence" value="ECO:0007669"/>
    <property type="project" value="UniProtKB-UniRule"/>
</dbReference>
<dbReference type="PANTHER" id="PTHR43520:SF5">
    <property type="entry name" value="CATION-TRANSPORTING P-TYPE ATPASE-RELATED"/>
    <property type="match status" value="1"/>
</dbReference>
<dbReference type="FunFam" id="2.70.150.10:FF:000020">
    <property type="entry name" value="Copper-exporting P-type ATPase A"/>
    <property type="match status" value="1"/>
</dbReference>
<dbReference type="Pfam" id="PF00122">
    <property type="entry name" value="E1-E2_ATPase"/>
    <property type="match status" value="1"/>
</dbReference>
<dbReference type="InterPro" id="IPR023298">
    <property type="entry name" value="ATPase_P-typ_TM_dom_sf"/>
</dbReference>
<keyword evidence="7 17" id="KW-0479">Metal-binding</keyword>
<comment type="similarity">
    <text evidence="2 17">Belongs to the cation transport ATPase (P-type) (TC 3.A.3) family. Type IB subfamily.</text>
</comment>
<keyword evidence="15" id="KW-0406">Ion transport</keyword>
<dbReference type="PANTHER" id="PTHR43520">
    <property type="entry name" value="ATP7, ISOFORM B"/>
    <property type="match status" value="1"/>
</dbReference>
<dbReference type="InterPro" id="IPR008250">
    <property type="entry name" value="ATPase_P-typ_transduc_dom_A_sf"/>
</dbReference>
<keyword evidence="13 17" id="KW-1133">Transmembrane helix</keyword>
<feature type="transmembrane region" description="Helical" evidence="17">
    <location>
        <begin position="594"/>
        <end position="617"/>
    </location>
</feature>
<dbReference type="GO" id="GO:0055070">
    <property type="term" value="P:copper ion homeostasis"/>
    <property type="evidence" value="ECO:0007669"/>
    <property type="project" value="TreeGrafter"/>
</dbReference>
<dbReference type="InterPro" id="IPR059000">
    <property type="entry name" value="ATPase_P-type_domA"/>
</dbReference>
<feature type="domain" description="P-type ATPase A" evidence="18">
    <location>
        <begin position="132"/>
        <end position="231"/>
    </location>
</feature>
<evidence type="ECO:0000256" key="15">
    <source>
        <dbReference type="ARBA" id="ARBA00023065"/>
    </source>
</evidence>
<dbReference type="SUPFAM" id="SSF56784">
    <property type="entry name" value="HAD-like"/>
    <property type="match status" value="1"/>
</dbReference>
<keyword evidence="3" id="KW-0813">Transport</keyword>
<gene>
    <name evidence="19" type="ORF">EV643_104297</name>
</gene>
<dbReference type="NCBIfam" id="TIGR01511">
    <property type="entry name" value="ATPase-IB1_Cu"/>
    <property type="match status" value="1"/>
</dbReference>
<dbReference type="NCBIfam" id="TIGR01525">
    <property type="entry name" value="ATPase-IB_hvy"/>
    <property type="match status" value="1"/>
</dbReference>
<feature type="transmembrane region" description="Helical" evidence="17">
    <location>
        <begin position="623"/>
        <end position="642"/>
    </location>
</feature>
<evidence type="ECO:0000256" key="1">
    <source>
        <dbReference type="ARBA" id="ARBA00004651"/>
    </source>
</evidence>
<organism evidence="19 20">
    <name type="scientific">Kribbella caucasensis</name>
    <dbReference type="NCBI Taxonomy" id="2512215"/>
    <lineage>
        <taxon>Bacteria</taxon>
        <taxon>Bacillati</taxon>
        <taxon>Actinomycetota</taxon>
        <taxon>Actinomycetes</taxon>
        <taxon>Propionibacteriales</taxon>
        <taxon>Kribbellaceae</taxon>
        <taxon>Kribbella</taxon>
    </lineage>
</organism>
<evidence type="ECO:0000313" key="20">
    <source>
        <dbReference type="Proteomes" id="UP000295388"/>
    </source>
</evidence>
<feature type="transmembrane region" description="Helical" evidence="17">
    <location>
        <begin position="290"/>
        <end position="314"/>
    </location>
</feature>
<evidence type="ECO:0000256" key="17">
    <source>
        <dbReference type="RuleBase" id="RU362081"/>
    </source>
</evidence>
<evidence type="ECO:0000259" key="18">
    <source>
        <dbReference type="Pfam" id="PF00122"/>
    </source>
</evidence>
<evidence type="ECO:0000256" key="4">
    <source>
        <dbReference type="ARBA" id="ARBA00022475"/>
    </source>
</evidence>
<dbReference type="InterPro" id="IPR023214">
    <property type="entry name" value="HAD_sf"/>
</dbReference>
<accession>A0A4V3CAI5</accession>
<evidence type="ECO:0000256" key="3">
    <source>
        <dbReference type="ARBA" id="ARBA00022448"/>
    </source>
</evidence>
<feature type="transmembrane region" description="Helical" evidence="17">
    <location>
        <begin position="248"/>
        <end position="270"/>
    </location>
</feature>
<keyword evidence="4 17" id="KW-1003">Cell membrane</keyword>
<dbReference type="Proteomes" id="UP000295388">
    <property type="component" value="Unassembled WGS sequence"/>
</dbReference>
<dbReference type="RefSeq" id="WP_238165506.1">
    <property type="nucleotide sequence ID" value="NZ_SNWQ01000004.1"/>
</dbReference>
<dbReference type="SUPFAM" id="SSF81665">
    <property type="entry name" value="Calcium ATPase, transmembrane domain M"/>
    <property type="match status" value="1"/>
</dbReference>
<dbReference type="PRINTS" id="PR00119">
    <property type="entry name" value="CATATPASE"/>
</dbReference>
<dbReference type="EMBL" id="SNWQ01000004">
    <property type="protein sequence ID" value="TDO50798.1"/>
    <property type="molecule type" value="Genomic_DNA"/>
</dbReference>
<dbReference type="PROSITE" id="PS00154">
    <property type="entry name" value="ATPASE_E1_E2"/>
    <property type="match status" value="1"/>
</dbReference>
<dbReference type="GO" id="GO:0043682">
    <property type="term" value="F:P-type divalent copper transporter activity"/>
    <property type="evidence" value="ECO:0007669"/>
    <property type="project" value="TreeGrafter"/>
</dbReference>
<dbReference type="Gene3D" id="3.40.1110.10">
    <property type="entry name" value="Calcium-transporting ATPase, cytoplasmic domain N"/>
    <property type="match status" value="1"/>
</dbReference>
<dbReference type="GO" id="GO:0005886">
    <property type="term" value="C:plasma membrane"/>
    <property type="evidence" value="ECO:0007669"/>
    <property type="project" value="UniProtKB-SubCell"/>
</dbReference>